<sequence>MISLDVLVGLFNSNYEISNTQEDFEIFEQKCVLKSTVIPTEQSLQDYISLIPDGDSLAIYVTFEGAEAITFIKETDFYDFKSAMELGLNAMEENSSISLKINITKSVFNNRLTLYSLSDFETYLNGFATRDLLEFFSEKIKIYGNIVFQAAGISAESWSASLGFVNSSWTGDSMFVMKEQDRNARLKSIQSSTHAVVLSDMSIIPEDFHFFPVLGTTLKAIFDKLSLVMIIMATFDLTNLKGNTLTYRLNGYKGIDGNADISTLAVDECIGEYSDIYSWINQSGNLNDKLGLARNIISLHLNPSNDLLFTGSMYSSVLSAYKVYEKQNIKQYIEIRNKLSDQLIDYNRRANSIVEGFASTFQKSALSVLTLFASIIAIKVLSNSSPAVNFVAYSVGFSMVVLLISLVHMFISRSETFEQRRRYSQSYLNFKERYTDLLNHEDIQRILNHDVEFNADIIFINRKIRNYTILWSVVLILITAFIFGYLINEKYDEINLVMASYPNV</sequence>
<evidence type="ECO:0000313" key="2">
    <source>
        <dbReference type="EMBL" id="MEJ2901642.1"/>
    </source>
</evidence>
<protein>
    <recommendedName>
        <fullName evidence="4">Membrane protein DUF2207</fullName>
    </recommendedName>
</protein>
<accession>A0ABU8NHJ2</accession>
<evidence type="ECO:0000256" key="1">
    <source>
        <dbReference type="SAM" id="Phobius"/>
    </source>
</evidence>
<keyword evidence="3" id="KW-1185">Reference proteome</keyword>
<feature type="transmembrane region" description="Helical" evidence="1">
    <location>
        <begin position="390"/>
        <end position="411"/>
    </location>
</feature>
<name>A0ABU8NHJ2_9SPHI</name>
<feature type="transmembrane region" description="Helical" evidence="1">
    <location>
        <begin position="467"/>
        <end position="487"/>
    </location>
</feature>
<keyword evidence="1" id="KW-0472">Membrane</keyword>
<proteinExistence type="predicted"/>
<evidence type="ECO:0000313" key="3">
    <source>
        <dbReference type="Proteomes" id="UP001378956"/>
    </source>
</evidence>
<evidence type="ECO:0008006" key="4">
    <source>
        <dbReference type="Google" id="ProtNLM"/>
    </source>
</evidence>
<keyword evidence="1" id="KW-0812">Transmembrane</keyword>
<dbReference type="EMBL" id="JBBEUB010000001">
    <property type="protein sequence ID" value="MEJ2901642.1"/>
    <property type="molecule type" value="Genomic_DNA"/>
</dbReference>
<reference evidence="2 3" key="1">
    <citation type="submission" date="2024-03" db="EMBL/GenBank/DDBJ databases">
        <title>Sequence of Lycoming College Course Isolates.</title>
        <authorList>
            <person name="Plotts O."/>
            <person name="Newman J."/>
        </authorList>
    </citation>
    <scope>NUCLEOTIDE SEQUENCE [LARGE SCALE GENOMIC DNA]</scope>
    <source>
        <strain evidence="2 3">CJB-3</strain>
    </source>
</reference>
<comment type="caution">
    <text evidence="2">The sequence shown here is derived from an EMBL/GenBank/DDBJ whole genome shotgun (WGS) entry which is preliminary data.</text>
</comment>
<organism evidence="2 3">
    <name type="scientific">Pedobacter panaciterrae</name>
    <dbReference type="NCBI Taxonomy" id="363849"/>
    <lineage>
        <taxon>Bacteria</taxon>
        <taxon>Pseudomonadati</taxon>
        <taxon>Bacteroidota</taxon>
        <taxon>Sphingobacteriia</taxon>
        <taxon>Sphingobacteriales</taxon>
        <taxon>Sphingobacteriaceae</taxon>
        <taxon>Pedobacter</taxon>
    </lineage>
</organism>
<dbReference type="Proteomes" id="UP001378956">
    <property type="component" value="Unassembled WGS sequence"/>
</dbReference>
<gene>
    <name evidence="2" type="ORF">WAE58_04375</name>
</gene>
<dbReference type="RefSeq" id="WP_337715415.1">
    <property type="nucleotide sequence ID" value="NZ_JBBEUB010000001.1"/>
</dbReference>
<keyword evidence="1" id="KW-1133">Transmembrane helix</keyword>